<evidence type="ECO:0000259" key="5">
    <source>
        <dbReference type="PROSITE" id="PS51192"/>
    </source>
</evidence>
<accession>M1PGJ9</accession>
<dbReference type="SMART" id="SM00487">
    <property type="entry name" value="DEXDc"/>
    <property type="match status" value="1"/>
</dbReference>
<proteinExistence type="predicted"/>
<evidence type="ECO:0000313" key="7">
    <source>
        <dbReference type="Proteomes" id="UP000241071"/>
    </source>
</evidence>
<dbReference type="GO" id="GO:0004386">
    <property type="term" value="F:helicase activity"/>
    <property type="evidence" value="ECO:0007669"/>
    <property type="project" value="UniProtKB-KW"/>
</dbReference>
<keyword evidence="2" id="KW-0378">Hydrolase</keyword>
<evidence type="ECO:0000256" key="3">
    <source>
        <dbReference type="ARBA" id="ARBA00022806"/>
    </source>
</evidence>
<evidence type="ECO:0000256" key="1">
    <source>
        <dbReference type="ARBA" id="ARBA00022741"/>
    </source>
</evidence>
<dbReference type="GO" id="GO:0005524">
    <property type="term" value="F:ATP binding"/>
    <property type="evidence" value="ECO:0007669"/>
    <property type="project" value="UniProtKB-KW"/>
</dbReference>
<dbReference type="SUPFAM" id="SSF52540">
    <property type="entry name" value="P-loop containing nucleoside triphosphate hydrolases"/>
    <property type="match status" value="1"/>
</dbReference>
<feature type="domain" description="Helicase ATP-binding" evidence="5">
    <location>
        <begin position="54"/>
        <end position="230"/>
    </location>
</feature>
<dbReference type="InterPro" id="IPR001650">
    <property type="entry name" value="Helicase_C-like"/>
</dbReference>
<dbReference type="GO" id="GO:0016787">
    <property type="term" value="F:hydrolase activity"/>
    <property type="evidence" value="ECO:0007669"/>
    <property type="project" value="UniProtKB-KW"/>
</dbReference>
<protein>
    <submittedName>
        <fullName evidence="6">Helicase</fullName>
    </submittedName>
</protein>
<dbReference type="PROSITE" id="PS51192">
    <property type="entry name" value="HELICASE_ATP_BIND_1"/>
    <property type="match status" value="1"/>
</dbReference>
<dbReference type="GO" id="GO:0031297">
    <property type="term" value="P:replication fork processing"/>
    <property type="evidence" value="ECO:0007669"/>
    <property type="project" value="TreeGrafter"/>
</dbReference>
<dbReference type="PANTHER" id="PTHR45766:SF3">
    <property type="entry name" value="DNA ANNEALING HELICASE AND ENDONUCLEASE ZRANB3"/>
    <property type="match status" value="1"/>
</dbReference>
<sequence length="570" mass="67059">MSKYINVDDDRFYDFVNKKYSEYKIPDKQKTFRQFCFPKKYEFQIPQKFLADFINPQTPYTGILVYHRIGAGKTCTAINIAENFKNKKKIMVVLPASLKGNFRSELRSLCATNNYLSSNDRQSLKELQPSSQEYREIIQKSDKEIDKFYIIYSYNKFVDLIKNNLLNLTNTLLIIDEVHNMISETGTYYESLYKVIHSAPNDLRLVIMTATPIFDKPNEIALTMNLLLKDRQLPTGLDFVNTFINIRYNNNGPVYEVKNMDIFKNYIRGYVSYYRGAPPYVFPKSELYFVRIKMSDFQKDVYKSVMREESKKNQIKDYVNNDISNSFFIGTRIISNMVFPNKKTGLKGFESLRESDFDIENIKIYSPKFLRIFRKIRKCNGTVFVYSNFKEFGGIRTFVRLLEHYNYKNYEYHGSGKKRFAIWSGDQDPRFKEEVKAVFNNKDNEFGDKIKVILGSSSIKEGVSFLRVQEVHILEPYWNFSRMDQVIGRAIRFCSHKDVEPERQIVKVYIYMAVHPDIKMSIDERMMKMALDKKIVNHAFEQALKEAAVDCELFKNANVYPGEEDIICMT</sequence>
<dbReference type="Pfam" id="PF04851">
    <property type="entry name" value="ResIII"/>
    <property type="match status" value="1"/>
</dbReference>
<dbReference type="GO" id="GO:0003677">
    <property type="term" value="F:DNA binding"/>
    <property type="evidence" value="ECO:0007669"/>
    <property type="project" value="InterPro"/>
</dbReference>
<keyword evidence="4" id="KW-0067">ATP-binding</keyword>
<dbReference type="InterPro" id="IPR006935">
    <property type="entry name" value="Helicase/UvrB_N"/>
</dbReference>
<dbReference type="GO" id="GO:0006281">
    <property type="term" value="P:DNA repair"/>
    <property type="evidence" value="ECO:0007669"/>
    <property type="project" value="TreeGrafter"/>
</dbReference>
<dbReference type="EMBL" id="KC008572">
    <property type="protein sequence ID" value="AGF85128.1"/>
    <property type="molecule type" value="Genomic_DNA"/>
</dbReference>
<keyword evidence="1" id="KW-0547">Nucleotide-binding</keyword>
<dbReference type="Pfam" id="PF00271">
    <property type="entry name" value="Helicase_C"/>
    <property type="match status" value="1"/>
</dbReference>
<gene>
    <name evidence="6" type="ORF">glt_00319</name>
</gene>
<dbReference type="Gene3D" id="3.40.50.300">
    <property type="entry name" value="P-loop containing nucleotide triphosphate hydrolases"/>
    <property type="match status" value="2"/>
</dbReference>
<dbReference type="SMART" id="SM00490">
    <property type="entry name" value="HELICc"/>
    <property type="match status" value="1"/>
</dbReference>
<dbReference type="InterPro" id="IPR014001">
    <property type="entry name" value="Helicase_ATP-bd"/>
</dbReference>
<dbReference type="PANTHER" id="PTHR45766">
    <property type="entry name" value="DNA ANNEALING HELICASE AND ENDONUCLEASE ZRANB3 FAMILY MEMBER"/>
    <property type="match status" value="1"/>
</dbReference>
<evidence type="ECO:0000256" key="2">
    <source>
        <dbReference type="ARBA" id="ARBA00022801"/>
    </source>
</evidence>
<dbReference type="GO" id="GO:0004520">
    <property type="term" value="F:DNA endonuclease activity"/>
    <property type="evidence" value="ECO:0007669"/>
    <property type="project" value="TreeGrafter"/>
</dbReference>
<dbReference type="InterPro" id="IPR027417">
    <property type="entry name" value="P-loop_NTPase"/>
</dbReference>
<evidence type="ECO:0000256" key="4">
    <source>
        <dbReference type="ARBA" id="ARBA00022840"/>
    </source>
</evidence>
<keyword evidence="7" id="KW-1185">Reference proteome</keyword>
<keyword evidence="3 6" id="KW-0347">Helicase</keyword>
<dbReference type="Proteomes" id="UP000241071">
    <property type="component" value="Segment"/>
</dbReference>
<name>M1PGJ9_9VIRU</name>
<evidence type="ECO:0000313" key="6">
    <source>
        <dbReference type="EMBL" id="AGF85128.1"/>
    </source>
</evidence>
<organism evidence="6 7">
    <name type="scientific">Moumouvirus goulette</name>
    <dbReference type="NCBI Taxonomy" id="1247379"/>
    <lineage>
        <taxon>Viruses</taxon>
        <taxon>Varidnaviria</taxon>
        <taxon>Bamfordvirae</taxon>
        <taxon>Nucleocytoviricota</taxon>
        <taxon>Megaviricetes</taxon>
        <taxon>Imitervirales</taxon>
        <taxon>Mimiviridae</taxon>
        <taxon>Megamimivirinae</taxon>
        <taxon>Moumouvirus</taxon>
        <taxon>Moumouvirus goulettemassiliense</taxon>
    </lineage>
</organism>
<reference evidence="6 7" key="1">
    <citation type="submission" date="2012-10" db="EMBL/GenBank/DDBJ databases">
        <title>Complete genome sequence of Moumouvirus goulette.</title>
        <authorList>
            <person name="Fournous G."/>
            <person name="Bougalmi M."/>
            <person name="Colson P."/>
        </authorList>
    </citation>
    <scope>NUCLEOTIDE SEQUENCE [LARGE SCALE GENOMIC DNA]</scope>
</reference>